<name>A0A0D1E794_MYCMD</name>
<comment type="similarity">
    <text evidence="1">Belongs to the TIP41 family.</text>
</comment>
<protein>
    <recommendedName>
        <fullName evidence="5">TIP41-negatively regulates the TOR signaling pathway</fullName>
    </recommendedName>
</protein>
<dbReference type="OrthoDB" id="10253878at2759"/>
<keyword evidence="4" id="KW-1185">Reference proteome</keyword>
<evidence type="ECO:0000256" key="1">
    <source>
        <dbReference type="ARBA" id="ARBA00006658"/>
    </source>
</evidence>
<dbReference type="Proteomes" id="UP000000561">
    <property type="component" value="Chromosome 2"/>
</dbReference>
<feature type="compositionally biased region" description="Low complexity" evidence="2">
    <location>
        <begin position="16"/>
        <end position="40"/>
    </location>
</feature>
<dbReference type="InParanoid" id="A0A0D1E794"/>
<dbReference type="STRING" id="237631.A0A0D1E794"/>
<dbReference type="VEuPathDB" id="FungiDB:UMAG_01309"/>
<feature type="region of interest" description="Disordered" evidence="2">
    <location>
        <begin position="1"/>
        <end position="49"/>
    </location>
</feature>
<dbReference type="PANTHER" id="PTHR21021">
    <property type="entry name" value="GAF/PUTATIVE CYTOSKELETAL PROTEIN"/>
    <property type="match status" value="1"/>
</dbReference>
<evidence type="ECO:0000313" key="3">
    <source>
        <dbReference type="EMBL" id="KIS71411.1"/>
    </source>
</evidence>
<evidence type="ECO:0008006" key="5">
    <source>
        <dbReference type="Google" id="ProtNLM"/>
    </source>
</evidence>
<dbReference type="KEGG" id="uma:UMAG_01309"/>
<dbReference type="EMBL" id="CM003141">
    <property type="protein sequence ID" value="KIS71411.1"/>
    <property type="molecule type" value="Genomic_DNA"/>
</dbReference>
<evidence type="ECO:0000313" key="4">
    <source>
        <dbReference type="Proteomes" id="UP000000561"/>
    </source>
</evidence>
<dbReference type="AlphaFoldDB" id="A0A0D1E794"/>
<reference evidence="3 4" key="1">
    <citation type="journal article" date="2006" name="Nature">
        <title>Insights from the genome of the biotrophic fungal plant pathogen Ustilago maydis.</title>
        <authorList>
            <person name="Kamper J."/>
            <person name="Kahmann R."/>
            <person name="Bolker M."/>
            <person name="Ma L.J."/>
            <person name="Brefort T."/>
            <person name="Saville B.J."/>
            <person name="Banuett F."/>
            <person name="Kronstad J.W."/>
            <person name="Gold S.E."/>
            <person name="Muller O."/>
            <person name="Perlin M.H."/>
            <person name="Wosten H.A."/>
            <person name="de Vries R."/>
            <person name="Ruiz-Herrera J."/>
            <person name="Reynaga-Pena C.G."/>
            <person name="Snetselaar K."/>
            <person name="McCann M."/>
            <person name="Perez-Martin J."/>
            <person name="Feldbrugge M."/>
            <person name="Basse C.W."/>
            <person name="Steinberg G."/>
            <person name="Ibeas J.I."/>
            <person name="Holloman W."/>
            <person name="Guzman P."/>
            <person name="Farman M."/>
            <person name="Stajich J.E."/>
            <person name="Sentandreu R."/>
            <person name="Gonzalez-Prieto J.M."/>
            <person name="Kennell J.C."/>
            <person name="Molina L."/>
            <person name="Schirawski J."/>
            <person name="Mendoza-Mendoza A."/>
            <person name="Greilinger D."/>
            <person name="Munch K."/>
            <person name="Rossel N."/>
            <person name="Scherer M."/>
            <person name="Vranes M."/>
            <person name="Ladendorf O."/>
            <person name="Vincon V."/>
            <person name="Fuchs U."/>
            <person name="Sandrock B."/>
            <person name="Meng S."/>
            <person name="Ho E.C."/>
            <person name="Cahill M.J."/>
            <person name="Boyce K.J."/>
            <person name="Klose J."/>
            <person name="Klosterman S.J."/>
            <person name="Deelstra H.J."/>
            <person name="Ortiz-Castellanos L."/>
            <person name="Li W."/>
            <person name="Sanchez-Alonso P."/>
            <person name="Schreier P.H."/>
            <person name="Hauser-Hahn I."/>
            <person name="Vaupel M."/>
            <person name="Koopmann E."/>
            <person name="Friedrich G."/>
            <person name="Voss H."/>
            <person name="Schluter T."/>
            <person name="Margolis J."/>
            <person name="Platt D."/>
            <person name="Swimmer C."/>
            <person name="Gnirke A."/>
            <person name="Chen F."/>
            <person name="Vysotskaia V."/>
            <person name="Mannhaupt G."/>
            <person name="Guldener U."/>
            <person name="Munsterkotter M."/>
            <person name="Haase D."/>
            <person name="Oesterheld M."/>
            <person name="Mewes H.W."/>
            <person name="Mauceli E.W."/>
            <person name="DeCaprio D."/>
            <person name="Wade C.M."/>
            <person name="Butler J."/>
            <person name="Young S."/>
            <person name="Jaffe D.B."/>
            <person name="Calvo S."/>
            <person name="Nusbaum C."/>
            <person name="Galagan J."/>
            <person name="Birren B.W."/>
        </authorList>
    </citation>
    <scope>NUCLEOTIDE SEQUENCE [LARGE SCALE GENOMIC DNA]</scope>
    <source>
        <strain evidence="4">DSM 14603 / FGSC 9021 / UM521</strain>
    </source>
</reference>
<gene>
    <name evidence="3" type="ORF">UMAG_01309</name>
</gene>
<dbReference type="RefSeq" id="XP_011387222.1">
    <property type="nucleotide sequence ID" value="XM_011388920.1"/>
</dbReference>
<organism evidence="3 4">
    <name type="scientific">Mycosarcoma maydis</name>
    <name type="common">Corn smut fungus</name>
    <name type="synonym">Ustilago maydis</name>
    <dbReference type="NCBI Taxonomy" id="5270"/>
    <lineage>
        <taxon>Eukaryota</taxon>
        <taxon>Fungi</taxon>
        <taxon>Dikarya</taxon>
        <taxon>Basidiomycota</taxon>
        <taxon>Ustilaginomycotina</taxon>
        <taxon>Ustilaginomycetes</taxon>
        <taxon>Ustilaginales</taxon>
        <taxon>Ustilaginaceae</taxon>
        <taxon>Mycosarcoma</taxon>
    </lineage>
</organism>
<sequence length="577" mass="60526">MSTGATTWTRHSMARSAVPTSSSTGSTSYSSNMPSSTAPSLQPTTRGIDLGGWSVRVTSGPIGSSAEMDALADLLGIPPPEMAFPHNSLVLQHTESGFSLCFDAVRTLRSVEGVQSANRLYGVDCRDTPTNGKSSVPGAKPKAKTASSIKVAYAKEWGKSRTDFVASNSTAAADEASVSGTAGTGSHFGTATADITAAKDYDWTYSNTWAGSIGDTSPQALLSTETVPTIASDLRRLSQPSPELSTRGEQWFEPGTDPALDRIPVERLGPSSGEPILFYDDIVLYEDELADNGSSIVNVKVRVMPSGFLVLQRFFLRVDDVVFRVFDTRLYCQFAPQPVPKSIVSTRGTRLASAANTVSGTLPTSLAQLSLGAPRTAKSGDSDIVMSTSEQDQDSEDCFLPRLIRECSGSSAAYSLVRSHLPPYRPHDLSPMTDVNWVTETLTKISRSRVAAYHADVASGTQLPKLAEKDASAGAKYLSPTTGAGVGGIKAATTAASLRGTRYYPGSTATPAGVTGFPGTRPGERIDLSPAQAPSSVGSGSAHIFGQIQDSSSSAGADDSAWQGCGARVDVAVLRAR</sequence>
<accession>A0A0D1E794</accession>
<evidence type="ECO:0000256" key="2">
    <source>
        <dbReference type="SAM" id="MobiDB-lite"/>
    </source>
</evidence>
<dbReference type="GeneID" id="23562378"/>
<feature type="compositionally biased region" description="Polar residues" evidence="2">
    <location>
        <begin position="1"/>
        <end position="10"/>
    </location>
</feature>
<dbReference type="OMA" id="PEMAFPH"/>
<proteinExistence type="inferred from homology"/>
<dbReference type="InterPro" id="IPR007303">
    <property type="entry name" value="TIP41-like"/>
</dbReference>
<dbReference type="GO" id="GO:0031929">
    <property type="term" value="P:TOR signaling"/>
    <property type="evidence" value="ECO:0000318"/>
    <property type="project" value="GO_Central"/>
</dbReference>
<dbReference type="PANTHER" id="PTHR21021:SF16">
    <property type="entry name" value="TIP41-LIKE PROTEIN"/>
    <property type="match status" value="1"/>
</dbReference>
<dbReference type="eggNOG" id="KOG3224">
    <property type="taxonomic scope" value="Eukaryota"/>
</dbReference>
<dbReference type="GO" id="GO:0072542">
    <property type="term" value="F:protein phosphatase activator activity"/>
    <property type="evidence" value="ECO:0000318"/>
    <property type="project" value="GO_Central"/>
</dbReference>
<dbReference type="InterPro" id="IPR051330">
    <property type="entry name" value="Phosphatase_reg/MetRdx"/>
</dbReference>
<dbReference type="Pfam" id="PF04176">
    <property type="entry name" value="TIP41"/>
    <property type="match status" value="1"/>
</dbReference>
<dbReference type="GO" id="GO:0005829">
    <property type="term" value="C:cytosol"/>
    <property type="evidence" value="ECO:0000318"/>
    <property type="project" value="GO_Central"/>
</dbReference>